<gene>
    <name evidence="12" type="ORF">QCA50_014497</name>
</gene>
<evidence type="ECO:0000313" key="12">
    <source>
        <dbReference type="EMBL" id="KAK7682294.1"/>
    </source>
</evidence>
<comment type="similarity">
    <text evidence="3 10">Belongs to the cytochrome P450 family.</text>
</comment>
<feature type="binding site" description="axial binding residue" evidence="9">
    <location>
        <position position="504"/>
    </location>
    <ligand>
        <name>heme</name>
        <dbReference type="ChEBI" id="CHEBI:30413"/>
    </ligand>
    <ligandPart>
        <name>Fe</name>
        <dbReference type="ChEBI" id="CHEBI:18248"/>
    </ligandPart>
</feature>
<evidence type="ECO:0000256" key="5">
    <source>
        <dbReference type="ARBA" id="ARBA00022723"/>
    </source>
</evidence>
<dbReference type="PROSITE" id="PS00086">
    <property type="entry name" value="CYTOCHROME_P450"/>
    <property type="match status" value="1"/>
</dbReference>
<evidence type="ECO:0008006" key="14">
    <source>
        <dbReference type="Google" id="ProtNLM"/>
    </source>
</evidence>
<keyword evidence="5 9" id="KW-0479">Metal-binding</keyword>
<dbReference type="InterPro" id="IPR002403">
    <property type="entry name" value="Cyt_P450_E_grp-IV"/>
</dbReference>
<evidence type="ECO:0000256" key="11">
    <source>
        <dbReference type="SAM" id="Phobius"/>
    </source>
</evidence>
<evidence type="ECO:0000256" key="6">
    <source>
        <dbReference type="ARBA" id="ARBA00023002"/>
    </source>
</evidence>
<dbReference type="InterPro" id="IPR050121">
    <property type="entry name" value="Cytochrome_P450_monoxygenase"/>
</dbReference>
<reference evidence="12 13" key="1">
    <citation type="submission" date="2022-09" db="EMBL/GenBank/DDBJ databases">
        <authorList>
            <person name="Palmer J.M."/>
        </authorList>
    </citation>
    <scope>NUCLEOTIDE SEQUENCE [LARGE SCALE GENOMIC DNA]</scope>
    <source>
        <strain evidence="12 13">DSM 7382</strain>
    </source>
</reference>
<dbReference type="EMBL" id="JASBNA010000036">
    <property type="protein sequence ID" value="KAK7682294.1"/>
    <property type="molecule type" value="Genomic_DNA"/>
</dbReference>
<keyword evidence="4 9" id="KW-0349">Heme</keyword>
<dbReference type="GO" id="GO:0016705">
    <property type="term" value="F:oxidoreductase activity, acting on paired donors, with incorporation or reduction of molecular oxygen"/>
    <property type="evidence" value="ECO:0007669"/>
    <property type="project" value="InterPro"/>
</dbReference>
<evidence type="ECO:0000256" key="1">
    <source>
        <dbReference type="ARBA" id="ARBA00001971"/>
    </source>
</evidence>
<dbReference type="GO" id="GO:0004497">
    <property type="term" value="F:monooxygenase activity"/>
    <property type="evidence" value="ECO:0007669"/>
    <property type="project" value="UniProtKB-KW"/>
</dbReference>
<dbReference type="InterPro" id="IPR036396">
    <property type="entry name" value="Cyt_P450_sf"/>
</dbReference>
<dbReference type="PRINTS" id="PR00465">
    <property type="entry name" value="EP450IV"/>
</dbReference>
<feature type="transmembrane region" description="Helical" evidence="11">
    <location>
        <begin position="20"/>
        <end position="39"/>
    </location>
</feature>
<dbReference type="AlphaFoldDB" id="A0AAW0FTB5"/>
<protein>
    <recommendedName>
        <fullName evidence="14">Cytochrome P450</fullName>
    </recommendedName>
</protein>
<comment type="caution">
    <text evidence="12">The sequence shown here is derived from an EMBL/GenBank/DDBJ whole genome shotgun (WGS) entry which is preliminary data.</text>
</comment>
<evidence type="ECO:0000256" key="4">
    <source>
        <dbReference type="ARBA" id="ARBA00022617"/>
    </source>
</evidence>
<evidence type="ECO:0000256" key="3">
    <source>
        <dbReference type="ARBA" id="ARBA00010617"/>
    </source>
</evidence>
<dbReference type="SUPFAM" id="SSF48264">
    <property type="entry name" value="Cytochrome P450"/>
    <property type="match status" value="1"/>
</dbReference>
<keyword evidence="11" id="KW-1133">Transmembrane helix</keyword>
<dbReference type="InterPro" id="IPR017972">
    <property type="entry name" value="Cyt_P450_CS"/>
</dbReference>
<keyword evidence="11" id="KW-0472">Membrane</keyword>
<comment type="pathway">
    <text evidence="2">Secondary metabolite biosynthesis.</text>
</comment>
<evidence type="ECO:0000256" key="9">
    <source>
        <dbReference type="PIRSR" id="PIRSR602403-1"/>
    </source>
</evidence>
<dbReference type="PANTHER" id="PTHR24305">
    <property type="entry name" value="CYTOCHROME P450"/>
    <property type="match status" value="1"/>
</dbReference>
<dbReference type="PANTHER" id="PTHR24305:SF166">
    <property type="entry name" value="CYTOCHROME P450 12A4, MITOCHONDRIAL-RELATED"/>
    <property type="match status" value="1"/>
</dbReference>
<dbReference type="Proteomes" id="UP001385951">
    <property type="component" value="Unassembled WGS sequence"/>
</dbReference>
<comment type="cofactor">
    <cofactor evidence="1 9">
        <name>heme</name>
        <dbReference type="ChEBI" id="CHEBI:30413"/>
    </cofactor>
</comment>
<keyword evidence="11" id="KW-0812">Transmembrane</keyword>
<evidence type="ECO:0000256" key="10">
    <source>
        <dbReference type="RuleBase" id="RU000461"/>
    </source>
</evidence>
<keyword evidence="7 9" id="KW-0408">Iron</keyword>
<dbReference type="PRINTS" id="PR00385">
    <property type="entry name" value="P450"/>
</dbReference>
<name>A0AAW0FTB5_9APHY</name>
<keyword evidence="6 10" id="KW-0560">Oxidoreductase</keyword>
<evidence type="ECO:0000256" key="2">
    <source>
        <dbReference type="ARBA" id="ARBA00005179"/>
    </source>
</evidence>
<dbReference type="GO" id="GO:0020037">
    <property type="term" value="F:heme binding"/>
    <property type="evidence" value="ECO:0007669"/>
    <property type="project" value="InterPro"/>
</dbReference>
<dbReference type="Gene3D" id="1.10.630.10">
    <property type="entry name" value="Cytochrome P450"/>
    <property type="match status" value="1"/>
</dbReference>
<evidence type="ECO:0000256" key="8">
    <source>
        <dbReference type="ARBA" id="ARBA00023033"/>
    </source>
</evidence>
<sequence length="566" mass="62911">MDNINTSTAKSPNPSLNTYSRMATLILASFSVIVAWVVWRITRNLFIRSPLDNVPGPSSGSYIKGHLPQLFAVDGWEFINRLGTKYNKVVKLNGLMGHRMLYVFDPTALHQIIIKDSEVYENPEWSLESMRMTMGPGLLGVHGARHRKQRKMLNPVFSIKHMRSMTPLFYGIANKMVTGIGREVGNDQATVNILDWFGRTALELIGQCGLGTSLDTLEEPEPNPLGDAVKEFLPAAFTMSEFQFLLKYAKNFGPGWFRAALLDILPVPGLQRIKGLVNKIASESVNVLTQKRAALKAGDEVLLKQVGEGKDIMSILLRANMAASEEDRLPDDELLGQMCLLVLAGTDTTSNAMTTMMDLLARNVAIQDKLRAEIVEAQAQYGSEIPYDELVALPYMDAICRETLRLYPPGMMIWREAQKDNMLQLSQPIIGVDGKTVNEIFIPAGTSIMVAIRAVNRDRSIWGDDALEFKPERWLSPLPPSVTEARIPGVYSNLMTFNGGGRACIGFKFSQLEMKVVLTTLISKFKVSLAENADEVEWNASAVRYPSVGKSGGRPEYPIKLKRIRV</sequence>
<dbReference type="GO" id="GO:0005506">
    <property type="term" value="F:iron ion binding"/>
    <property type="evidence" value="ECO:0007669"/>
    <property type="project" value="InterPro"/>
</dbReference>
<evidence type="ECO:0000313" key="13">
    <source>
        <dbReference type="Proteomes" id="UP001385951"/>
    </source>
</evidence>
<keyword evidence="8 10" id="KW-0503">Monooxygenase</keyword>
<keyword evidence="13" id="KW-1185">Reference proteome</keyword>
<dbReference type="CDD" id="cd11069">
    <property type="entry name" value="CYP_FUM15-like"/>
    <property type="match status" value="1"/>
</dbReference>
<dbReference type="Pfam" id="PF00067">
    <property type="entry name" value="p450"/>
    <property type="match status" value="1"/>
</dbReference>
<evidence type="ECO:0000256" key="7">
    <source>
        <dbReference type="ARBA" id="ARBA00023004"/>
    </source>
</evidence>
<dbReference type="InterPro" id="IPR001128">
    <property type="entry name" value="Cyt_P450"/>
</dbReference>
<organism evidence="12 13">
    <name type="scientific">Cerrena zonata</name>
    <dbReference type="NCBI Taxonomy" id="2478898"/>
    <lineage>
        <taxon>Eukaryota</taxon>
        <taxon>Fungi</taxon>
        <taxon>Dikarya</taxon>
        <taxon>Basidiomycota</taxon>
        <taxon>Agaricomycotina</taxon>
        <taxon>Agaricomycetes</taxon>
        <taxon>Polyporales</taxon>
        <taxon>Cerrenaceae</taxon>
        <taxon>Cerrena</taxon>
    </lineage>
</organism>
<accession>A0AAW0FTB5</accession>
<proteinExistence type="inferred from homology"/>